<name>A0A7W7C9G3_9PSEU</name>
<evidence type="ECO:0000313" key="2">
    <source>
        <dbReference type="EMBL" id="MBB4677005.1"/>
    </source>
</evidence>
<dbReference type="EMBL" id="JACHMH010000001">
    <property type="protein sequence ID" value="MBB4677005.1"/>
    <property type="molecule type" value="Genomic_DNA"/>
</dbReference>
<proteinExistence type="predicted"/>
<dbReference type="RefSeq" id="WP_185002856.1">
    <property type="nucleotide sequence ID" value="NZ_BAAAUI010000002.1"/>
</dbReference>
<feature type="region of interest" description="Disordered" evidence="1">
    <location>
        <begin position="131"/>
        <end position="158"/>
    </location>
</feature>
<comment type="caution">
    <text evidence="2">The sequence shown here is derived from an EMBL/GenBank/DDBJ whole genome shotgun (WGS) entry which is preliminary data.</text>
</comment>
<keyword evidence="3" id="KW-1185">Reference proteome</keyword>
<evidence type="ECO:0000313" key="3">
    <source>
        <dbReference type="Proteomes" id="UP000533598"/>
    </source>
</evidence>
<protein>
    <submittedName>
        <fullName evidence="2">Uncharacterized protein</fullName>
    </submittedName>
</protein>
<gene>
    <name evidence="2" type="ORF">HNR67_003123</name>
</gene>
<dbReference type="AlphaFoldDB" id="A0A7W7C9G3"/>
<organism evidence="2 3">
    <name type="scientific">Crossiella cryophila</name>
    <dbReference type="NCBI Taxonomy" id="43355"/>
    <lineage>
        <taxon>Bacteria</taxon>
        <taxon>Bacillati</taxon>
        <taxon>Actinomycetota</taxon>
        <taxon>Actinomycetes</taxon>
        <taxon>Pseudonocardiales</taxon>
        <taxon>Pseudonocardiaceae</taxon>
        <taxon>Crossiella</taxon>
    </lineage>
</organism>
<sequence length="320" mass="33921">MLRITADIFSGRSNPVWEVRDGAEARAALRALTADRGLLTESAPAASGLGFRGFQVETLGDDHASDLGLASVYLPVGATAGGAGAADLGERLISLIGRSESAGYAAEDALPLDESLATFLGSQLESVSSATGAASRSIRDTRSGEATAAPGQEQAPEDGESAAAVVCYIERTAFNPGFWNNDATTLRNNNCYNYASNWRTNTFAQPGRGAGAMYTAVTCAEVTRGALADGMHRRFDCFPDTEAPRPLCALVVAPGPGFIDYHWYRLQSEPFWGHKPGGTAARNTDNSGVVIGNPETANRGPYTQFCGYFYGCNTQRNRIR</sequence>
<evidence type="ECO:0000256" key="1">
    <source>
        <dbReference type="SAM" id="MobiDB-lite"/>
    </source>
</evidence>
<reference evidence="2 3" key="1">
    <citation type="submission" date="2020-08" db="EMBL/GenBank/DDBJ databases">
        <title>Sequencing the genomes of 1000 actinobacteria strains.</title>
        <authorList>
            <person name="Klenk H.-P."/>
        </authorList>
    </citation>
    <scope>NUCLEOTIDE SEQUENCE [LARGE SCALE GENOMIC DNA]</scope>
    <source>
        <strain evidence="2 3">DSM 44230</strain>
    </source>
</reference>
<dbReference type="Proteomes" id="UP000533598">
    <property type="component" value="Unassembled WGS sequence"/>
</dbReference>
<accession>A0A7W7C9G3</accession>